<keyword evidence="2" id="KW-1185">Reference proteome</keyword>
<proteinExistence type="predicted"/>
<name>A0ACB9RKH6_9MYRT</name>
<gene>
    <name evidence="1" type="ORF">MLD38_016363</name>
</gene>
<comment type="caution">
    <text evidence="1">The sequence shown here is derived from an EMBL/GenBank/DDBJ whole genome shotgun (WGS) entry which is preliminary data.</text>
</comment>
<dbReference type="Proteomes" id="UP001057402">
    <property type="component" value="Chromosome 4"/>
</dbReference>
<reference evidence="2" key="1">
    <citation type="journal article" date="2023" name="Front. Plant Sci.">
        <title>Chromosomal-level genome assembly of Melastoma candidum provides insights into trichome evolution.</title>
        <authorList>
            <person name="Zhong Y."/>
            <person name="Wu W."/>
            <person name="Sun C."/>
            <person name="Zou P."/>
            <person name="Liu Y."/>
            <person name="Dai S."/>
            <person name="Zhou R."/>
        </authorList>
    </citation>
    <scope>NUCLEOTIDE SEQUENCE [LARGE SCALE GENOMIC DNA]</scope>
</reference>
<evidence type="ECO:0000313" key="1">
    <source>
        <dbReference type="EMBL" id="KAI4378947.1"/>
    </source>
</evidence>
<sequence length="331" mass="36475">MWICSAIPSKVSISSQESTLKKHRGGDAVFAAKLQDIVNCETGHIILAHGLPLKPFIQKISVSYGKYITLSGTMDGILVPKGQLVSKSKARADAANKVTTLDRATADSASLPVSKVMNFDKKVIYNESSIDPDEIMNNIVKGRSAVPTDRRGKIKDSSSFLKLKYAEVGASTVFMEDQLKSLGFLRARGYFLSKSAVVPKSDGVDLEANPSRRKMRAAMLSMGPDDAYRLLEHLIALWESRSANASVVLPWINSILVIYGHHVVSREESQSELCSLKKMTKAREAALQPLLQLIGRLQLVTAQAAHRETKPLHHEYQVEESDTDDKKNMVL</sequence>
<protein>
    <submittedName>
        <fullName evidence="1">Uncharacterized protein</fullName>
    </submittedName>
</protein>
<accession>A0ACB9RKH6</accession>
<evidence type="ECO:0000313" key="2">
    <source>
        <dbReference type="Proteomes" id="UP001057402"/>
    </source>
</evidence>
<dbReference type="EMBL" id="CM042883">
    <property type="protein sequence ID" value="KAI4378947.1"/>
    <property type="molecule type" value="Genomic_DNA"/>
</dbReference>
<organism evidence="1 2">
    <name type="scientific">Melastoma candidum</name>
    <dbReference type="NCBI Taxonomy" id="119954"/>
    <lineage>
        <taxon>Eukaryota</taxon>
        <taxon>Viridiplantae</taxon>
        <taxon>Streptophyta</taxon>
        <taxon>Embryophyta</taxon>
        <taxon>Tracheophyta</taxon>
        <taxon>Spermatophyta</taxon>
        <taxon>Magnoliopsida</taxon>
        <taxon>eudicotyledons</taxon>
        <taxon>Gunneridae</taxon>
        <taxon>Pentapetalae</taxon>
        <taxon>rosids</taxon>
        <taxon>malvids</taxon>
        <taxon>Myrtales</taxon>
        <taxon>Melastomataceae</taxon>
        <taxon>Melastomatoideae</taxon>
        <taxon>Melastomateae</taxon>
        <taxon>Melastoma</taxon>
    </lineage>
</organism>